<organism evidence="1 2">
    <name type="scientific">Sphingomonas vulcanisoli</name>
    <dbReference type="NCBI Taxonomy" id="1658060"/>
    <lineage>
        <taxon>Bacteria</taxon>
        <taxon>Pseudomonadati</taxon>
        <taxon>Pseudomonadota</taxon>
        <taxon>Alphaproteobacteria</taxon>
        <taxon>Sphingomonadales</taxon>
        <taxon>Sphingomonadaceae</taxon>
        <taxon>Sphingomonas</taxon>
    </lineage>
</organism>
<comment type="caution">
    <text evidence="1">The sequence shown here is derived from an EMBL/GenBank/DDBJ whole genome shotgun (WGS) entry which is preliminary data.</text>
</comment>
<dbReference type="Proteomes" id="UP000727456">
    <property type="component" value="Unassembled WGS sequence"/>
</dbReference>
<protein>
    <submittedName>
        <fullName evidence="1">DNA-binding transcriptional ArsR family regulator</fullName>
    </submittedName>
</protein>
<dbReference type="EMBL" id="JAAOZC010000010">
    <property type="protein sequence ID" value="NIJ09343.1"/>
    <property type="molecule type" value="Genomic_DNA"/>
</dbReference>
<keyword evidence="1" id="KW-0238">DNA-binding</keyword>
<dbReference type="RefSeq" id="WP_167074884.1">
    <property type="nucleotide sequence ID" value="NZ_JAAOZC010000010.1"/>
</dbReference>
<evidence type="ECO:0000313" key="2">
    <source>
        <dbReference type="Proteomes" id="UP000727456"/>
    </source>
</evidence>
<sequence>MANDGARRDALLVLLSERGQPAMKRAAAQLVKATKARRRFNEEQSALIEIADEALSLAEGPSGRIAQTLIDCGGHSLPLVQIARTVDRLRLDPDFAEAMGSEVRHAMPRGTFSHYVPAAPGAAWALNVALLLKGSPHAALPAPGLVGRTAFRPDLENEELCDELIGQAASAMNSAESLFEQTSVDLTRGREMLGHLSRNASAFEAWKLVAAVKSITRSQLAGALGLSRAGADIQARVLAEAGLVELGRNGRIDWKRKQPRSLQAPQPLPEGLSQATAEVDASLAELDRLLARTNRNQADH</sequence>
<proteinExistence type="predicted"/>
<dbReference type="GO" id="GO:0003677">
    <property type="term" value="F:DNA binding"/>
    <property type="evidence" value="ECO:0007669"/>
    <property type="project" value="UniProtKB-KW"/>
</dbReference>
<keyword evidence="2" id="KW-1185">Reference proteome</keyword>
<evidence type="ECO:0000313" key="1">
    <source>
        <dbReference type="EMBL" id="NIJ09343.1"/>
    </source>
</evidence>
<name>A0ABX0TV22_9SPHN</name>
<reference evidence="1 2" key="1">
    <citation type="submission" date="2020-03" db="EMBL/GenBank/DDBJ databases">
        <title>Genomic Encyclopedia of Type Strains, Phase III (KMG-III): the genomes of soil and plant-associated and newly described type strains.</title>
        <authorList>
            <person name="Whitman W."/>
        </authorList>
    </citation>
    <scope>NUCLEOTIDE SEQUENCE [LARGE SCALE GENOMIC DNA]</scope>
    <source>
        <strain evidence="1 2">CECT 8804</strain>
    </source>
</reference>
<accession>A0ABX0TV22</accession>
<gene>
    <name evidence="1" type="ORF">FHS31_002975</name>
</gene>